<dbReference type="InterPro" id="IPR000276">
    <property type="entry name" value="GPCR_Rhodpsn"/>
</dbReference>
<sequence length="308" mass="34355">MQIHAPELVMVRETLYALTIAGYTVVGVALLFNLVVIVVFLASKQLRIKYYFFVFTLALTDAVSAAALILLIIIGGVFLRALLEISHTVLRLNVLFVAVNRLLALMITPPARYDTMVTLGRMVVVYVLMWVVSALIYLPLTYTGSPLTIRFIQPLIGLVILTVAAILYLVVFRKIASYRPPLASTSGISEKDEQTGTRIRQTRHLMITFTLILAVSCLCWLPAAVASFMMYFSSSGNALDLGNGFLVYFRFSALFAISYSAINPFIYWWRLAEFREALYGMICCWRTKPSAVSAEASISMETVVEQAK</sequence>
<dbReference type="Gene3D" id="1.20.1070.10">
    <property type="entry name" value="Rhodopsin 7-helix transmembrane proteins"/>
    <property type="match status" value="1"/>
</dbReference>
<reference evidence="13" key="1">
    <citation type="submission" date="2025-08" db="UniProtKB">
        <authorList>
            <consortium name="RefSeq"/>
        </authorList>
    </citation>
    <scope>IDENTIFICATION</scope>
</reference>
<evidence type="ECO:0000256" key="3">
    <source>
        <dbReference type="ARBA" id="ARBA00022692"/>
    </source>
</evidence>
<dbReference type="SUPFAM" id="SSF81321">
    <property type="entry name" value="Family A G protein-coupled receptor-like"/>
    <property type="match status" value="1"/>
</dbReference>
<keyword evidence="8" id="KW-0325">Glycoprotein</keyword>
<feature type="domain" description="G-protein coupled receptors family 1 profile" evidence="11">
    <location>
        <begin position="32"/>
        <end position="267"/>
    </location>
</feature>
<dbReference type="PANTHER" id="PTHR24246:SF27">
    <property type="entry name" value="ADENOSINE RECEPTOR, ISOFORM A"/>
    <property type="match status" value="1"/>
</dbReference>
<organism evidence="12 13">
    <name type="scientific">Acanthaster planci</name>
    <name type="common">Crown-of-thorns starfish</name>
    <dbReference type="NCBI Taxonomy" id="133434"/>
    <lineage>
        <taxon>Eukaryota</taxon>
        <taxon>Metazoa</taxon>
        <taxon>Echinodermata</taxon>
        <taxon>Eleutherozoa</taxon>
        <taxon>Asterozoa</taxon>
        <taxon>Asteroidea</taxon>
        <taxon>Valvatacea</taxon>
        <taxon>Valvatida</taxon>
        <taxon>Acanthasteridae</taxon>
        <taxon>Acanthaster</taxon>
    </lineage>
</organism>
<evidence type="ECO:0000256" key="6">
    <source>
        <dbReference type="ARBA" id="ARBA00023136"/>
    </source>
</evidence>
<comment type="subcellular location">
    <subcellularLocation>
        <location evidence="1">Cell membrane</location>
        <topology evidence="1">Multi-pass membrane protein</topology>
    </subcellularLocation>
</comment>
<keyword evidence="2" id="KW-1003">Cell membrane</keyword>
<evidence type="ECO:0000259" key="11">
    <source>
        <dbReference type="PROSITE" id="PS50262"/>
    </source>
</evidence>
<dbReference type="RefSeq" id="XP_022109543.1">
    <property type="nucleotide sequence ID" value="XM_022253851.1"/>
</dbReference>
<accession>A0A8B7ZVG1</accession>
<evidence type="ECO:0000256" key="9">
    <source>
        <dbReference type="ARBA" id="ARBA00023224"/>
    </source>
</evidence>
<dbReference type="OrthoDB" id="10011551at2759"/>
<keyword evidence="3 10" id="KW-0812">Transmembrane</keyword>
<dbReference type="OMA" id="SHTICTV"/>
<dbReference type="AlphaFoldDB" id="A0A8B7ZVG1"/>
<protein>
    <submittedName>
        <fullName evidence="13">Sphingosine 1-phosphate receptor 2-like</fullName>
    </submittedName>
</protein>
<feature type="transmembrane region" description="Helical" evidence="10">
    <location>
        <begin position="205"/>
        <end position="233"/>
    </location>
</feature>
<dbReference type="GeneID" id="110989460"/>
<keyword evidence="4 10" id="KW-1133">Transmembrane helix</keyword>
<feature type="transmembrane region" description="Helical" evidence="10">
    <location>
        <begin position="20"/>
        <end position="43"/>
    </location>
</feature>
<evidence type="ECO:0000313" key="12">
    <source>
        <dbReference type="Proteomes" id="UP000694845"/>
    </source>
</evidence>
<evidence type="ECO:0000256" key="8">
    <source>
        <dbReference type="ARBA" id="ARBA00023180"/>
    </source>
</evidence>
<keyword evidence="9" id="KW-0807">Transducer</keyword>
<dbReference type="PROSITE" id="PS50262">
    <property type="entry name" value="G_PROTEIN_RECEP_F1_2"/>
    <property type="match status" value="1"/>
</dbReference>
<evidence type="ECO:0000256" key="2">
    <source>
        <dbReference type="ARBA" id="ARBA00022475"/>
    </source>
</evidence>
<dbReference type="Proteomes" id="UP000694845">
    <property type="component" value="Unplaced"/>
</dbReference>
<keyword evidence="5" id="KW-0297">G-protein coupled receptor</keyword>
<evidence type="ECO:0000256" key="5">
    <source>
        <dbReference type="ARBA" id="ARBA00023040"/>
    </source>
</evidence>
<evidence type="ECO:0000256" key="10">
    <source>
        <dbReference type="SAM" id="Phobius"/>
    </source>
</evidence>
<feature type="transmembrane region" description="Helical" evidence="10">
    <location>
        <begin position="89"/>
        <end position="107"/>
    </location>
</feature>
<gene>
    <name evidence="13" type="primary">LOC110989460</name>
</gene>
<keyword evidence="7" id="KW-0675">Receptor</keyword>
<dbReference type="Pfam" id="PF00001">
    <property type="entry name" value="7tm_1"/>
    <property type="match status" value="1"/>
</dbReference>
<dbReference type="CDD" id="cd00637">
    <property type="entry name" value="7tm_classA_rhodopsin-like"/>
    <property type="match status" value="1"/>
</dbReference>
<evidence type="ECO:0000256" key="7">
    <source>
        <dbReference type="ARBA" id="ARBA00023170"/>
    </source>
</evidence>
<dbReference type="GO" id="GO:0005886">
    <property type="term" value="C:plasma membrane"/>
    <property type="evidence" value="ECO:0007669"/>
    <property type="project" value="UniProtKB-SubCell"/>
</dbReference>
<dbReference type="PANTHER" id="PTHR24246">
    <property type="entry name" value="OLFACTORY RECEPTOR AND ADENOSINE RECEPTOR"/>
    <property type="match status" value="1"/>
</dbReference>
<feature type="transmembrane region" description="Helical" evidence="10">
    <location>
        <begin position="50"/>
        <end position="83"/>
    </location>
</feature>
<proteinExistence type="predicted"/>
<name>A0A8B7ZVG1_ACAPL</name>
<keyword evidence="6 10" id="KW-0472">Membrane</keyword>
<feature type="transmembrane region" description="Helical" evidence="10">
    <location>
        <begin position="245"/>
        <end position="269"/>
    </location>
</feature>
<dbReference type="KEGG" id="aplc:110989460"/>
<evidence type="ECO:0000256" key="4">
    <source>
        <dbReference type="ARBA" id="ARBA00022989"/>
    </source>
</evidence>
<keyword evidence="12" id="KW-1185">Reference proteome</keyword>
<evidence type="ECO:0000313" key="13">
    <source>
        <dbReference type="RefSeq" id="XP_022109543.1"/>
    </source>
</evidence>
<feature type="transmembrane region" description="Helical" evidence="10">
    <location>
        <begin position="151"/>
        <end position="171"/>
    </location>
</feature>
<dbReference type="InterPro" id="IPR017452">
    <property type="entry name" value="GPCR_Rhodpsn_7TM"/>
</dbReference>
<dbReference type="GO" id="GO:0004930">
    <property type="term" value="F:G protein-coupled receptor activity"/>
    <property type="evidence" value="ECO:0007669"/>
    <property type="project" value="UniProtKB-KW"/>
</dbReference>
<feature type="transmembrane region" description="Helical" evidence="10">
    <location>
        <begin position="119"/>
        <end position="139"/>
    </location>
</feature>
<dbReference type="PRINTS" id="PR00237">
    <property type="entry name" value="GPCRRHODOPSN"/>
</dbReference>
<evidence type="ECO:0000256" key="1">
    <source>
        <dbReference type="ARBA" id="ARBA00004651"/>
    </source>
</evidence>